<evidence type="ECO:0000313" key="3">
    <source>
        <dbReference type="EMBL" id="KAK4175738.1"/>
    </source>
</evidence>
<accession>A0AAN6W689</accession>
<proteinExistence type="predicted"/>
<dbReference type="AlphaFoldDB" id="A0AAN6W689"/>
<feature type="compositionally biased region" description="Basic residues" evidence="1">
    <location>
        <begin position="188"/>
        <end position="197"/>
    </location>
</feature>
<organism evidence="3 4">
    <name type="scientific">Triangularia setosa</name>
    <dbReference type="NCBI Taxonomy" id="2587417"/>
    <lineage>
        <taxon>Eukaryota</taxon>
        <taxon>Fungi</taxon>
        <taxon>Dikarya</taxon>
        <taxon>Ascomycota</taxon>
        <taxon>Pezizomycotina</taxon>
        <taxon>Sordariomycetes</taxon>
        <taxon>Sordariomycetidae</taxon>
        <taxon>Sordariales</taxon>
        <taxon>Podosporaceae</taxon>
        <taxon>Triangularia</taxon>
    </lineage>
</organism>
<reference evidence="3" key="2">
    <citation type="submission" date="2023-05" db="EMBL/GenBank/DDBJ databases">
        <authorList>
            <consortium name="Lawrence Berkeley National Laboratory"/>
            <person name="Steindorff A."/>
            <person name="Hensen N."/>
            <person name="Bonometti L."/>
            <person name="Westerberg I."/>
            <person name="Brannstrom I.O."/>
            <person name="Guillou S."/>
            <person name="Cros-Aarteil S."/>
            <person name="Calhoun S."/>
            <person name="Haridas S."/>
            <person name="Kuo A."/>
            <person name="Mondo S."/>
            <person name="Pangilinan J."/>
            <person name="Riley R."/>
            <person name="Labutti K."/>
            <person name="Andreopoulos B."/>
            <person name="Lipzen A."/>
            <person name="Chen C."/>
            <person name="Yanf M."/>
            <person name="Daum C."/>
            <person name="Ng V."/>
            <person name="Clum A."/>
            <person name="Ohm R."/>
            <person name="Martin F."/>
            <person name="Silar P."/>
            <person name="Natvig D."/>
            <person name="Lalanne C."/>
            <person name="Gautier V."/>
            <person name="Ament-Velasquez S.L."/>
            <person name="Kruys A."/>
            <person name="Hutchinson M.I."/>
            <person name="Powell A.J."/>
            <person name="Barry K."/>
            <person name="Miller A.N."/>
            <person name="Grigoriev I.V."/>
            <person name="Debuchy R."/>
            <person name="Gladieux P."/>
            <person name="Thoren M.H."/>
            <person name="Johannesson H."/>
        </authorList>
    </citation>
    <scope>NUCLEOTIDE SEQUENCE</scope>
    <source>
        <strain evidence="3">CBS 892.96</strain>
    </source>
</reference>
<feature type="compositionally biased region" description="Polar residues" evidence="1">
    <location>
        <begin position="198"/>
        <end position="207"/>
    </location>
</feature>
<feature type="region of interest" description="Disordered" evidence="1">
    <location>
        <begin position="245"/>
        <end position="264"/>
    </location>
</feature>
<dbReference type="PANTHER" id="PTHR35910">
    <property type="entry name" value="2EXR DOMAIN-CONTAINING PROTEIN"/>
    <property type="match status" value="1"/>
</dbReference>
<evidence type="ECO:0000313" key="4">
    <source>
        <dbReference type="Proteomes" id="UP001302321"/>
    </source>
</evidence>
<sequence>MSSDDSDDDHRNTTEQLQTWEQLLDRFSSEVHRLSREHVSSHRRLEANLKGQLVVMKRDLSRQITREVDDLRTSLSLAAQQSKFPLFRKLPVEVRVKIWELALFACPRILEIRASFLARGGQVVMARGVYHGVFSTPSLRSSYSTLGLGSLPPGSDGSNFAQGFRPVGPPGPPQRTGGAAPTMLGPHNHNHHTRHNHGGQSNNPLPGPVITTNRLPPPPLTSVCHESRTVALRYGNFYKTKAVEESLSPGHTSQQHRPGAPPPFYPQPNQTYLTAYTWFSPAIDYLKLPSTGPAYAATTQGMVGTGELFPPPLNIQCLTSQVLIRKPQDKPELERQVRRFQSSEIFPRLKTIGIIVTHDIVRPQSGEWEWGLGTSPSSQLFPTGEGPVRFVDLQSTSQTSLIPHLFPPLSPPNQVWQAHLSSLIKNDPSFTSPLLNSTTFRLEGWEVCWLVQRYKRFPLTFNLSQILDGEDLLFYDGEVTRHENGWVREELKRMPEVRLLHAFVLDEFSEGDAGYHGEKGVEMRRLYGEGGSGGFGPRLGVLGLV</sequence>
<dbReference type="Proteomes" id="UP001302321">
    <property type="component" value="Unassembled WGS sequence"/>
</dbReference>
<reference evidence="3" key="1">
    <citation type="journal article" date="2023" name="Mol. Phylogenet. Evol.">
        <title>Genome-scale phylogeny and comparative genomics of the fungal order Sordariales.</title>
        <authorList>
            <person name="Hensen N."/>
            <person name="Bonometti L."/>
            <person name="Westerberg I."/>
            <person name="Brannstrom I.O."/>
            <person name="Guillou S."/>
            <person name="Cros-Aarteil S."/>
            <person name="Calhoun S."/>
            <person name="Haridas S."/>
            <person name="Kuo A."/>
            <person name="Mondo S."/>
            <person name="Pangilinan J."/>
            <person name="Riley R."/>
            <person name="LaButti K."/>
            <person name="Andreopoulos B."/>
            <person name="Lipzen A."/>
            <person name="Chen C."/>
            <person name="Yan M."/>
            <person name="Daum C."/>
            <person name="Ng V."/>
            <person name="Clum A."/>
            <person name="Steindorff A."/>
            <person name="Ohm R.A."/>
            <person name="Martin F."/>
            <person name="Silar P."/>
            <person name="Natvig D.O."/>
            <person name="Lalanne C."/>
            <person name="Gautier V."/>
            <person name="Ament-Velasquez S.L."/>
            <person name="Kruys A."/>
            <person name="Hutchinson M.I."/>
            <person name="Powell A.J."/>
            <person name="Barry K."/>
            <person name="Miller A.N."/>
            <person name="Grigoriev I.V."/>
            <person name="Debuchy R."/>
            <person name="Gladieux P."/>
            <person name="Hiltunen Thoren M."/>
            <person name="Johannesson H."/>
        </authorList>
    </citation>
    <scope>NUCLEOTIDE SEQUENCE</scope>
    <source>
        <strain evidence="3">CBS 892.96</strain>
    </source>
</reference>
<keyword evidence="4" id="KW-1185">Reference proteome</keyword>
<dbReference type="EMBL" id="MU866222">
    <property type="protein sequence ID" value="KAK4175738.1"/>
    <property type="molecule type" value="Genomic_DNA"/>
</dbReference>
<protein>
    <recommendedName>
        <fullName evidence="2">2EXR domain-containing protein</fullName>
    </recommendedName>
</protein>
<feature type="region of interest" description="Disordered" evidence="1">
    <location>
        <begin position="167"/>
        <end position="207"/>
    </location>
</feature>
<name>A0AAN6W689_9PEZI</name>
<comment type="caution">
    <text evidence="3">The sequence shown here is derived from an EMBL/GenBank/DDBJ whole genome shotgun (WGS) entry which is preliminary data.</text>
</comment>
<evidence type="ECO:0000256" key="1">
    <source>
        <dbReference type="SAM" id="MobiDB-lite"/>
    </source>
</evidence>
<dbReference type="PANTHER" id="PTHR35910:SF6">
    <property type="entry name" value="2EXR DOMAIN-CONTAINING PROTEIN"/>
    <property type="match status" value="1"/>
</dbReference>
<feature type="domain" description="2EXR" evidence="2">
    <location>
        <begin position="84"/>
        <end position="286"/>
    </location>
</feature>
<dbReference type="InterPro" id="IPR045518">
    <property type="entry name" value="2EXR"/>
</dbReference>
<gene>
    <name evidence="3" type="ORF">QBC36DRAFT_20222</name>
</gene>
<dbReference type="Pfam" id="PF20150">
    <property type="entry name" value="2EXR"/>
    <property type="match status" value="1"/>
</dbReference>
<evidence type="ECO:0000259" key="2">
    <source>
        <dbReference type="Pfam" id="PF20150"/>
    </source>
</evidence>